<organism evidence="1">
    <name type="scientific">Podoviridae sp. ctnCN2</name>
    <dbReference type="NCBI Taxonomy" id="2825274"/>
    <lineage>
        <taxon>Viruses</taxon>
        <taxon>Duplodnaviria</taxon>
        <taxon>Heunggongvirae</taxon>
        <taxon>Uroviricota</taxon>
        <taxon>Caudoviricetes</taxon>
    </lineage>
</organism>
<reference evidence="1" key="1">
    <citation type="journal article" date="2021" name="Proc. Natl. Acad. Sci. U.S.A.">
        <title>A Catalog of Tens of Thousands of Viruses from Human Metagenomes Reveals Hidden Associations with Chronic Diseases.</title>
        <authorList>
            <person name="Tisza M.J."/>
            <person name="Buck C.B."/>
        </authorList>
    </citation>
    <scope>NUCLEOTIDE SEQUENCE</scope>
    <source>
        <strain evidence="1">CtnCN2</strain>
    </source>
</reference>
<sequence length="187" mass="20880">MPSKIATRISYANTTKTLMRCKTTTRMSRCRRPLIEICPATSQIKLDLASCGVCTAVPALLLRRGGCVERELVCEPVKPAECGCCPSLPPRPRWVDKPQPSVIYPLHDIDCDGMYVFVLDDMMKELGLGRLEAVVLVEDDGTYPAERHHTSEKNYVETAIRFDVDYLPYQMPLRGIDTSNLAATRGC</sequence>
<proteinExistence type="predicted"/>
<protein>
    <submittedName>
        <fullName evidence="1">Uncharacterized protein</fullName>
    </submittedName>
</protein>
<dbReference type="EMBL" id="BK015452">
    <property type="protein sequence ID" value="DAE07596.1"/>
    <property type="molecule type" value="Genomic_DNA"/>
</dbReference>
<accession>A0A8S5PN19</accession>
<evidence type="ECO:0000313" key="1">
    <source>
        <dbReference type="EMBL" id="DAE07596.1"/>
    </source>
</evidence>
<name>A0A8S5PN19_9CAUD</name>